<dbReference type="Pfam" id="PF01549">
    <property type="entry name" value="ShK"/>
    <property type="match status" value="8"/>
</dbReference>
<comment type="caution">
    <text evidence="6">The sequence shown here is derived from an EMBL/GenBank/DDBJ whole genome shotgun (WGS) entry which is preliminary data.</text>
</comment>
<dbReference type="PROSITE" id="PS50228">
    <property type="entry name" value="SUEL_LECTIN"/>
    <property type="match status" value="2"/>
</dbReference>
<dbReference type="InterPro" id="IPR000922">
    <property type="entry name" value="Lectin_gal-bd_dom"/>
</dbReference>
<dbReference type="InterPro" id="IPR036645">
    <property type="entry name" value="Elafin-like_sf"/>
</dbReference>
<feature type="domain" description="ShKT" evidence="5">
    <location>
        <begin position="680"/>
        <end position="716"/>
    </location>
</feature>
<feature type="domain" description="WAP" evidence="4">
    <location>
        <begin position="22"/>
        <end position="70"/>
    </location>
</feature>
<feature type="signal peptide" evidence="2">
    <location>
        <begin position="1"/>
        <end position="21"/>
    </location>
</feature>
<accession>A0AAD9JBL9</accession>
<evidence type="ECO:0000313" key="7">
    <source>
        <dbReference type="Proteomes" id="UP001208570"/>
    </source>
</evidence>
<keyword evidence="7" id="KW-1185">Reference proteome</keyword>
<dbReference type="Proteomes" id="UP001208570">
    <property type="component" value="Unassembled WGS sequence"/>
</dbReference>
<feature type="domain" description="ShKT" evidence="5">
    <location>
        <begin position="550"/>
        <end position="586"/>
    </location>
</feature>
<evidence type="ECO:0000256" key="2">
    <source>
        <dbReference type="SAM" id="SignalP"/>
    </source>
</evidence>
<feature type="chain" id="PRO_5042275212" evidence="2">
    <location>
        <begin position="22"/>
        <end position="885"/>
    </location>
</feature>
<sequence length="885" mass="100116">MAHKAMWLVALWSLMATLAVSQDLKPGQCPPASMATNDTCQSQCTADSQCPGEKICCYNGCGVTDCMSPRDGLPSSIDSRLEILACEGSFVDFVCPLGYHVKILSAFWGRGNDYTCRQGSANTLSGVCSLWNATSVLKTVCENKPRCKIPAMASYLGEPCNQLTNKYLKAEYYCQENINNVVICENSGLKSISCSNGQVIATHSAFWGRTNSPDICPHESATGIVTCSQNNANDIFREMCDGRTRCEFDPVSSVFGEICPDVHKFLSLSYSCKDCINKYLDDNQCEVWALQGECGTNAAWMTENCRRTCERCSDWKPAIVNYHPNSTECDIWARRGDCISNAPFMLVFCHQSCVASTRPTDCSVNKHDDLINLRDCQTWANYGECTKHTHYMFYDCTKACFGCHNDNYIRCANKYQNDTACEIWAADGQCHNNSGWMIPNCFKTCMGCETDPVCQNIANDTDCVYWESIGECDKNAIWMHQNCWKTCMNCLGNETTLTDCSVNEWNEFRDSDNCQSRYLQGQCASNNTDMLMNCTKSCFECDDDNNEIRCVNKYNDGDCEDWAADGECERNPGWMIPNCLKSCLRCTEDPVCRNEQNYWDCEYWQSIGECSSNPTWMHQNCWMSCMKCEGDRLCFNKASSYDCEYWMRFGGCNDNPSFMLSDCSGACTRCDPQINGVPECRDLFPESDCSYWAKSNRCAENPVWMLHYCRKSCTHCGQVSGQPAKVGADVRQVGVWRSETNAFTKGKSFVLPQKIPISGRLTHFDARLVSNSEVYLEIWRLNETRHFTTSKNFYRVYRLKVQYAGSPDEPVIINEPLPGCFEVMEDDLLGFTAPTETAPLDFRRDSTIKERTYFRSAPNERARFLSMFYTFQFAIGVLIEEGGMC</sequence>
<feature type="domain" description="ShKT" evidence="5">
    <location>
        <begin position="454"/>
        <end position="490"/>
    </location>
</feature>
<feature type="domain" description="SUEL-type lectin" evidence="3">
    <location>
        <begin position="191"/>
        <end position="273"/>
    </location>
</feature>
<dbReference type="GO" id="GO:0030414">
    <property type="term" value="F:peptidase inhibitor activity"/>
    <property type="evidence" value="ECO:0007669"/>
    <property type="project" value="InterPro"/>
</dbReference>
<dbReference type="EMBL" id="JAODUP010000450">
    <property type="protein sequence ID" value="KAK2149475.1"/>
    <property type="molecule type" value="Genomic_DNA"/>
</dbReference>
<dbReference type="Pfam" id="PF00095">
    <property type="entry name" value="WAP"/>
    <property type="match status" value="1"/>
</dbReference>
<dbReference type="SUPFAM" id="SSF57256">
    <property type="entry name" value="Elafin-like"/>
    <property type="match status" value="1"/>
</dbReference>
<dbReference type="Gene3D" id="2.60.120.740">
    <property type="match status" value="2"/>
</dbReference>
<dbReference type="Gene3D" id="4.10.75.10">
    <property type="entry name" value="Elafin-like"/>
    <property type="match status" value="1"/>
</dbReference>
<dbReference type="SMART" id="SM00254">
    <property type="entry name" value="ShKT"/>
    <property type="match status" value="9"/>
</dbReference>
<dbReference type="CDD" id="cd22823">
    <property type="entry name" value="Gal_Rha_Lectin"/>
    <property type="match status" value="2"/>
</dbReference>
<gene>
    <name evidence="6" type="ORF">LSH36_450g02070</name>
</gene>
<protein>
    <submittedName>
        <fullName evidence="6">Uncharacterized protein</fullName>
    </submittedName>
</protein>
<dbReference type="InterPro" id="IPR043159">
    <property type="entry name" value="Lectin_gal-bd_sf"/>
</dbReference>
<dbReference type="AlphaFoldDB" id="A0AAD9JBL9"/>
<reference evidence="6" key="1">
    <citation type="journal article" date="2023" name="Mol. Biol. Evol.">
        <title>Third-Generation Sequencing Reveals the Adaptive Role of the Epigenome in Three Deep-Sea Polychaetes.</title>
        <authorList>
            <person name="Perez M."/>
            <person name="Aroh O."/>
            <person name="Sun Y."/>
            <person name="Lan Y."/>
            <person name="Juniper S.K."/>
            <person name="Young C.R."/>
            <person name="Angers B."/>
            <person name="Qian P.Y."/>
        </authorList>
    </citation>
    <scope>NUCLEOTIDE SEQUENCE</scope>
    <source>
        <strain evidence="6">P08H-3</strain>
    </source>
</reference>
<dbReference type="GO" id="GO:0030246">
    <property type="term" value="F:carbohydrate binding"/>
    <property type="evidence" value="ECO:0007669"/>
    <property type="project" value="InterPro"/>
</dbReference>
<proteinExistence type="predicted"/>
<name>A0AAD9JBL9_9ANNE</name>
<evidence type="ECO:0000259" key="5">
    <source>
        <dbReference type="PROSITE" id="PS51670"/>
    </source>
</evidence>
<feature type="domain" description="ShKT" evidence="5">
    <location>
        <begin position="275"/>
        <end position="312"/>
    </location>
</feature>
<evidence type="ECO:0000256" key="1">
    <source>
        <dbReference type="PROSITE-ProRule" id="PRU01005"/>
    </source>
</evidence>
<dbReference type="PROSITE" id="PS51390">
    <property type="entry name" value="WAP"/>
    <property type="match status" value="1"/>
</dbReference>
<evidence type="ECO:0000259" key="3">
    <source>
        <dbReference type="PROSITE" id="PS50228"/>
    </source>
</evidence>
<keyword evidence="2" id="KW-0732">Signal</keyword>
<dbReference type="InterPro" id="IPR003582">
    <property type="entry name" value="ShKT_dom"/>
</dbReference>
<dbReference type="GO" id="GO:0005576">
    <property type="term" value="C:extracellular region"/>
    <property type="evidence" value="ECO:0007669"/>
    <property type="project" value="InterPro"/>
</dbReference>
<feature type="domain" description="ShKT" evidence="5">
    <location>
        <begin position="592"/>
        <end position="628"/>
    </location>
</feature>
<organism evidence="6 7">
    <name type="scientific">Paralvinella palmiformis</name>
    <dbReference type="NCBI Taxonomy" id="53620"/>
    <lineage>
        <taxon>Eukaryota</taxon>
        <taxon>Metazoa</taxon>
        <taxon>Spiralia</taxon>
        <taxon>Lophotrochozoa</taxon>
        <taxon>Annelida</taxon>
        <taxon>Polychaeta</taxon>
        <taxon>Sedentaria</taxon>
        <taxon>Canalipalpata</taxon>
        <taxon>Terebellida</taxon>
        <taxon>Terebelliformia</taxon>
        <taxon>Alvinellidae</taxon>
        <taxon>Paralvinella</taxon>
    </lineage>
</organism>
<dbReference type="SMART" id="SM00217">
    <property type="entry name" value="WAP"/>
    <property type="match status" value="1"/>
</dbReference>
<dbReference type="InterPro" id="IPR008197">
    <property type="entry name" value="WAP_dom"/>
</dbReference>
<evidence type="ECO:0000259" key="4">
    <source>
        <dbReference type="PROSITE" id="PS51390"/>
    </source>
</evidence>
<comment type="caution">
    <text evidence="1">Lacks conserved residue(s) required for the propagation of feature annotation.</text>
</comment>
<feature type="domain" description="ShKT" evidence="5">
    <location>
        <begin position="634"/>
        <end position="670"/>
    </location>
</feature>
<dbReference type="Pfam" id="PF02140">
    <property type="entry name" value="SUEL_Lectin"/>
    <property type="match status" value="2"/>
</dbReference>
<evidence type="ECO:0000313" key="6">
    <source>
        <dbReference type="EMBL" id="KAK2149475.1"/>
    </source>
</evidence>
<dbReference type="CDD" id="cd00199">
    <property type="entry name" value="WAP"/>
    <property type="match status" value="1"/>
</dbReference>
<feature type="domain" description="SUEL-type lectin" evidence="3">
    <location>
        <begin position="85"/>
        <end position="175"/>
    </location>
</feature>
<dbReference type="PANTHER" id="PTHR46780">
    <property type="entry name" value="PROTEIN EVA-1"/>
    <property type="match status" value="1"/>
</dbReference>
<dbReference type="PROSITE" id="PS51670">
    <property type="entry name" value="SHKT"/>
    <property type="match status" value="6"/>
</dbReference>